<dbReference type="Proteomes" id="UP000092484">
    <property type="component" value="Unassembled WGS sequence"/>
</dbReference>
<protein>
    <submittedName>
        <fullName evidence="1">Uncharacterized protein</fullName>
    </submittedName>
</protein>
<gene>
    <name evidence="1" type="ORF">I603_2726</name>
</gene>
<organism evidence="1 2">
    <name type="scientific">Erythrobacter dokdonensis DSW-74</name>
    <dbReference type="NCBI Taxonomy" id="1300349"/>
    <lineage>
        <taxon>Bacteria</taxon>
        <taxon>Pseudomonadati</taxon>
        <taxon>Pseudomonadota</taxon>
        <taxon>Alphaproteobacteria</taxon>
        <taxon>Sphingomonadales</taxon>
        <taxon>Erythrobacteraceae</taxon>
        <taxon>Erythrobacter/Porphyrobacter group</taxon>
        <taxon>Erythrobacter</taxon>
    </lineage>
</organism>
<reference evidence="1 2" key="1">
    <citation type="submission" date="2016-06" db="EMBL/GenBank/DDBJ databases">
        <title>Genome sequence of Porphyrobacter dokdonensis DSW-74.</title>
        <authorList>
            <person name="Kim J.F."/>
            <person name="Song J.Y."/>
        </authorList>
    </citation>
    <scope>NUCLEOTIDE SEQUENCE [LARGE SCALE GENOMIC DNA]</scope>
    <source>
        <strain evidence="1 2">DSW-74</strain>
    </source>
</reference>
<evidence type="ECO:0000313" key="2">
    <source>
        <dbReference type="Proteomes" id="UP000092484"/>
    </source>
</evidence>
<proteinExistence type="predicted"/>
<dbReference type="AlphaFoldDB" id="A0A1A7BF29"/>
<sequence length="50" mass="5355">MKAGNCAKGINDWIWDFAAIKRQLALRLVSPEADTTMPSGNEGGYLVSAS</sequence>
<keyword evidence="2" id="KW-1185">Reference proteome</keyword>
<dbReference type="EMBL" id="LZYB01000009">
    <property type="protein sequence ID" value="OBV09830.1"/>
    <property type="molecule type" value="Genomic_DNA"/>
</dbReference>
<comment type="caution">
    <text evidence="1">The sequence shown here is derived from an EMBL/GenBank/DDBJ whole genome shotgun (WGS) entry which is preliminary data.</text>
</comment>
<accession>A0A1A7BF29</accession>
<evidence type="ECO:0000313" key="1">
    <source>
        <dbReference type="EMBL" id="OBV09830.1"/>
    </source>
</evidence>
<name>A0A1A7BF29_9SPHN</name>